<proteinExistence type="predicted"/>
<name>A0ABP6WK69_9PSEU</name>
<protein>
    <recommendedName>
        <fullName evidence="3">DUF2461 family protein</fullName>
    </recommendedName>
</protein>
<dbReference type="Proteomes" id="UP001500689">
    <property type="component" value="Unassembled WGS sequence"/>
</dbReference>
<organism evidence="1 2">
    <name type="scientific">Amycolatopsis ultiminotia</name>
    <dbReference type="NCBI Taxonomy" id="543629"/>
    <lineage>
        <taxon>Bacteria</taxon>
        <taxon>Bacillati</taxon>
        <taxon>Actinomycetota</taxon>
        <taxon>Actinomycetes</taxon>
        <taxon>Pseudonocardiales</taxon>
        <taxon>Pseudonocardiaceae</taxon>
        <taxon>Amycolatopsis</taxon>
    </lineage>
</organism>
<dbReference type="Pfam" id="PF09365">
    <property type="entry name" value="DUF2461"/>
    <property type="match status" value="1"/>
</dbReference>
<reference evidence="2" key="1">
    <citation type="journal article" date="2019" name="Int. J. Syst. Evol. Microbiol.">
        <title>The Global Catalogue of Microorganisms (GCM) 10K type strain sequencing project: providing services to taxonomists for standard genome sequencing and annotation.</title>
        <authorList>
            <consortium name="The Broad Institute Genomics Platform"/>
            <consortium name="The Broad Institute Genome Sequencing Center for Infectious Disease"/>
            <person name="Wu L."/>
            <person name="Ma J."/>
        </authorList>
    </citation>
    <scope>NUCLEOTIDE SEQUENCE [LARGE SCALE GENOMIC DNA]</scope>
    <source>
        <strain evidence="2">JCM 16898</strain>
    </source>
</reference>
<dbReference type="InterPro" id="IPR012808">
    <property type="entry name" value="CHP02453"/>
</dbReference>
<sequence length="214" mass="24301">MHRDFFGWPEAAFDVLLRLEGDPSTAARESLRKDRERLVRQPMVALMDALAFRSELFEDHSVSGFRSTPWWWQHQCAVVRLAKNVEIGLRFDLDGLRLQGAWWYATPGQVERYRASVADEASGSVLANGVGELVDGGYEITGEKLKRVPQGFSADHPRAELLRHRSLLAVRELGCDDWLHSAEALNRVWLACRELEPVLFWLAKHVAPPGAEDR</sequence>
<keyword evidence="2" id="KW-1185">Reference proteome</keyword>
<dbReference type="RefSeq" id="WP_344861858.1">
    <property type="nucleotide sequence ID" value="NZ_BAAAZN010000008.1"/>
</dbReference>
<evidence type="ECO:0000313" key="2">
    <source>
        <dbReference type="Proteomes" id="UP001500689"/>
    </source>
</evidence>
<gene>
    <name evidence="1" type="ORF">GCM10022222_39630</name>
</gene>
<comment type="caution">
    <text evidence="1">The sequence shown here is derived from an EMBL/GenBank/DDBJ whole genome shotgun (WGS) entry which is preliminary data.</text>
</comment>
<evidence type="ECO:0008006" key="3">
    <source>
        <dbReference type="Google" id="ProtNLM"/>
    </source>
</evidence>
<evidence type="ECO:0000313" key="1">
    <source>
        <dbReference type="EMBL" id="GAA3552111.1"/>
    </source>
</evidence>
<accession>A0ABP6WK69</accession>
<dbReference type="EMBL" id="BAAAZN010000008">
    <property type="protein sequence ID" value="GAA3552111.1"/>
    <property type="molecule type" value="Genomic_DNA"/>
</dbReference>